<dbReference type="SUPFAM" id="SSF111384">
    <property type="entry name" value="OmpH-like"/>
    <property type="match status" value="1"/>
</dbReference>
<evidence type="ECO:0000256" key="3">
    <source>
        <dbReference type="SAM" id="Coils"/>
    </source>
</evidence>
<gene>
    <name evidence="5" type="ORF">HW556_02245</name>
</gene>
<evidence type="ECO:0000313" key="6">
    <source>
        <dbReference type="Proteomes" id="UP000626554"/>
    </source>
</evidence>
<dbReference type="PANTHER" id="PTHR35089:SF1">
    <property type="entry name" value="CHAPERONE PROTEIN SKP"/>
    <property type="match status" value="1"/>
</dbReference>
<dbReference type="InterPro" id="IPR005632">
    <property type="entry name" value="Chaperone_Skp"/>
</dbReference>
<evidence type="ECO:0000256" key="2">
    <source>
        <dbReference type="ARBA" id="ARBA00022729"/>
    </source>
</evidence>
<feature type="transmembrane region" description="Helical" evidence="4">
    <location>
        <begin position="7"/>
        <end position="25"/>
    </location>
</feature>
<dbReference type="Proteomes" id="UP000626554">
    <property type="component" value="Unassembled WGS sequence"/>
</dbReference>
<evidence type="ECO:0000313" key="5">
    <source>
        <dbReference type="EMBL" id="NVO83693.1"/>
    </source>
</evidence>
<keyword evidence="4" id="KW-0812">Transmembrane</keyword>
<keyword evidence="6" id="KW-1185">Reference proteome</keyword>
<dbReference type="SMART" id="SM00935">
    <property type="entry name" value="OmpH"/>
    <property type="match status" value="1"/>
</dbReference>
<reference evidence="5 6" key="1">
    <citation type="submission" date="2020-05" db="EMBL/GenBank/DDBJ databases">
        <title>Hymenobacter terrestris sp. nov. and Hymenobacter lapidiphilus sp. nov., isolated from regoliths in Antarctica.</title>
        <authorList>
            <person name="Sedlacek I."/>
            <person name="Pantucek R."/>
            <person name="Zeman M."/>
            <person name="Holochova P."/>
            <person name="Kralova S."/>
            <person name="Stankova E."/>
            <person name="Sedo O."/>
            <person name="Micenkova L."/>
            <person name="Svec P."/>
            <person name="Gupta V."/>
            <person name="Sood U."/>
            <person name="Korpole U.S."/>
            <person name="Lal R."/>
        </authorList>
    </citation>
    <scope>NUCLEOTIDE SEQUENCE [LARGE SCALE GENOMIC DNA]</scope>
    <source>
        <strain evidence="5 6">P5252</strain>
    </source>
</reference>
<dbReference type="InterPro" id="IPR024930">
    <property type="entry name" value="Skp_dom_sf"/>
</dbReference>
<name>A0ABX2PYB1_9BACT</name>
<keyword evidence="2" id="KW-0732">Signal</keyword>
<dbReference type="Pfam" id="PF03938">
    <property type="entry name" value="OmpH"/>
    <property type="match status" value="1"/>
</dbReference>
<proteinExistence type="inferred from homology"/>
<keyword evidence="4" id="KW-0472">Membrane</keyword>
<dbReference type="EMBL" id="JABKAV010000004">
    <property type="protein sequence ID" value="NVO83693.1"/>
    <property type="molecule type" value="Genomic_DNA"/>
</dbReference>
<comment type="caution">
    <text evidence="5">The sequence shown here is derived from an EMBL/GenBank/DDBJ whole genome shotgun (WGS) entry which is preliminary data.</text>
</comment>
<keyword evidence="3" id="KW-0175">Coiled coil</keyword>
<dbReference type="RefSeq" id="WP_176897581.1">
    <property type="nucleotide sequence ID" value="NZ_JABKAV010000004.1"/>
</dbReference>
<sequence length="219" mass="23980">MKNSTQLIVNALLVVAVAVLFYLHFASGKPAKPAATPAPIAAAPTDTTAAAEADEPEVPLTPAVLADTNKVAYVETNRLLEEYQGMKDASKRLEAKARGWEAQNKKLVTSFQTAVQQYQQKAEGMSAEQRAATEQQLQAQQMKVGQEQERLQSQAQQEQAKLNDQVMGRVNKQIEKYGKANGYRLILATGAGNIAYGRKDLDITTPVLKYLNKEYAGKK</sequence>
<evidence type="ECO:0000256" key="4">
    <source>
        <dbReference type="SAM" id="Phobius"/>
    </source>
</evidence>
<protein>
    <submittedName>
        <fullName evidence="5">OmpH family outer membrane protein</fullName>
    </submittedName>
</protein>
<keyword evidence="4" id="KW-1133">Transmembrane helix</keyword>
<dbReference type="Gene3D" id="3.30.910.20">
    <property type="entry name" value="Skp domain"/>
    <property type="match status" value="1"/>
</dbReference>
<evidence type="ECO:0000256" key="1">
    <source>
        <dbReference type="ARBA" id="ARBA00009091"/>
    </source>
</evidence>
<dbReference type="PANTHER" id="PTHR35089">
    <property type="entry name" value="CHAPERONE PROTEIN SKP"/>
    <property type="match status" value="1"/>
</dbReference>
<organism evidence="5 6">
    <name type="scientific">Hymenobacter terrestris</name>
    <dbReference type="NCBI Taxonomy" id="2748310"/>
    <lineage>
        <taxon>Bacteria</taxon>
        <taxon>Pseudomonadati</taxon>
        <taxon>Bacteroidota</taxon>
        <taxon>Cytophagia</taxon>
        <taxon>Cytophagales</taxon>
        <taxon>Hymenobacteraceae</taxon>
        <taxon>Hymenobacter</taxon>
    </lineage>
</organism>
<accession>A0ABX2PYB1</accession>
<feature type="coiled-coil region" evidence="3">
    <location>
        <begin position="76"/>
        <end position="150"/>
    </location>
</feature>
<comment type="similarity">
    <text evidence="1">Belongs to the Skp family.</text>
</comment>